<dbReference type="InterPro" id="IPR029063">
    <property type="entry name" value="SAM-dependent_MTases_sf"/>
</dbReference>
<name>L8JZI0_9BACT</name>
<dbReference type="RefSeq" id="WP_009578652.1">
    <property type="nucleotide sequence ID" value="NZ_AMZN01000015.1"/>
</dbReference>
<accession>L8JZI0</accession>
<dbReference type="Pfam" id="PF13649">
    <property type="entry name" value="Methyltransf_25"/>
    <property type="match status" value="1"/>
</dbReference>
<dbReference type="EMBL" id="AMZN01000015">
    <property type="protein sequence ID" value="ELR72602.1"/>
    <property type="molecule type" value="Genomic_DNA"/>
</dbReference>
<sequence>MTVKEHYDNHLASFYSWMAGDFDQQSIAFGEFLEDQNITPVSTKVAVDLGAGHGIQSIALKTAGFDVTAVDFNDQLLKELKSHPDGKAIRTIEADIRHTWEFEALQPELIVCCGDTITHLESKSEVEKLIKDCADMLVPLGKLILSFRDYTVELDDLQRFIPVKSDERRIFTCILEYTSEKVKVTDQLYEKTGSGWKQKVSTYSKVRITPREVETIVMNSGMELSFSRPVNRMHTLIAQKRD</sequence>
<keyword evidence="3" id="KW-1185">Reference proteome</keyword>
<evidence type="ECO:0000313" key="3">
    <source>
        <dbReference type="Proteomes" id="UP000011135"/>
    </source>
</evidence>
<dbReference type="InterPro" id="IPR041698">
    <property type="entry name" value="Methyltransf_25"/>
</dbReference>
<dbReference type="Proteomes" id="UP000011135">
    <property type="component" value="Unassembled WGS sequence"/>
</dbReference>
<gene>
    <name evidence="2" type="ORF">C900_00981</name>
</gene>
<feature type="domain" description="Methyltransferase" evidence="1">
    <location>
        <begin position="47"/>
        <end position="141"/>
    </location>
</feature>
<evidence type="ECO:0000313" key="2">
    <source>
        <dbReference type="EMBL" id="ELR72602.1"/>
    </source>
</evidence>
<dbReference type="AlphaFoldDB" id="L8JZI0"/>
<reference evidence="2 3" key="1">
    <citation type="submission" date="2012-12" db="EMBL/GenBank/DDBJ databases">
        <title>Genome assembly of Fulvivirga imtechensis AK7.</title>
        <authorList>
            <person name="Nupur N."/>
            <person name="Khatri I."/>
            <person name="Kumar R."/>
            <person name="Subramanian S."/>
            <person name="Pinnaka A."/>
        </authorList>
    </citation>
    <scope>NUCLEOTIDE SEQUENCE [LARGE SCALE GENOMIC DNA]</scope>
    <source>
        <strain evidence="2 3">AK7</strain>
    </source>
</reference>
<comment type="caution">
    <text evidence="2">The sequence shown here is derived from an EMBL/GenBank/DDBJ whole genome shotgun (WGS) entry which is preliminary data.</text>
</comment>
<evidence type="ECO:0000259" key="1">
    <source>
        <dbReference type="Pfam" id="PF13649"/>
    </source>
</evidence>
<dbReference type="OrthoDB" id="9804312at2"/>
<dbReference type="STRING" id="1237149.C900_00981"/>
<dbReference type="Gene3D" id="3.40.50.150">
    <property type="entry name" value="Vaccinia Virus protein VP39"/>
    <property type="match status" value="1"/>
</dbReference>
<dbReference type="eggNOG" id="COG2227">
    <property type="taxonomic scope" value="Bacteria"/>
</dbReference>
<proteinExistence type="predicted"/>
<dbReference type="SUPFAM" id="SSF53335">
    <property type="entry name" value="S-adenosyl-L-methionine-dependent methyltransferases"/>
    <property type="match status" value="1"/>
</dbReference>
<organism evidence="2 3">
    <name type="scientific">Fulvivirga imtechensis AK7</name>
    <dbReference type="NCBI Taxonomy" id="1237149"/>
    <lineage>
        <taxon>Bacteria</taxon>
        <taxon>Pseudomonadati</taxon>
        <taxon>Bacteroidota</taxon>
        <taxon>Cytophagia</taxon>
        <taxon>Cytophagales</taxon>
        <taxon>Fulvivirgaceae</taxon>
        <taxon>Fulvivirga</taxon>
    </lineage>
</organism>
<protein>
    <recommendedName>
        <fullName evidence="1">Methyltransferase domain-containing protein</fullName>
    </recommendedName>
</protein>
<dbReference type="CDD" id="cd02440">
    <property type="entry name" value="AdoMet_MTases"/>
    <property type="match status" value="1"/>
</dbReference>